<feature type="region of interest" description="Disordered" evidence="1">
    <location>
        <begin position="91"/>
        <end position="133"/>
    </location>
</feature>
<evidence type="ECO:0000256" key="1">
    <source>
        <dbReference type="SAM" id="MobiDB-lite"/>
    </source>
</evidence>
<name>A0A9Q1J932_SYNKA</name>
<keyword evidence="3" id="KW-1185">Reference proteome</keyword>
<feature type="compositionally biased region" description="Basic and acidic residues" evidence="1">
    <location>
        <begin position="112"/>
        <end position="121"/>
    </location>
</feature>
<gene>
    <name evidence="2" type="ORF">SKAU_G00043820</name>
</gene>
<reference evidence="2" key="1">
    <citation type="journal article" date="2023" name="Science">
        <title>Genome structures resolve the early diversification of teleost fishes.</title>
        <authorList>
            <person name="Parey E."/>
            <person name="Louis A."/>
            <person name="Montfort J."/>
            <person name="Bouchez O."/>
            <person name="Roques C."/>
            <person name="Iampietro C."/>
            <person name="Lluch J."/>
            <person name="Castinel A."/>
            <person name="Donnadieu C."/>
            <person name="Desvignes T."/>
            <person name="Floi Bucao C."/>
            <person name="Jouanno E."/>
            <person name="Wen M."/>
            <person name="Mejri S."/>
            <person name="Dirks R."/>
            <person name="Jansen H."/>
            <person name="Henkel C."/>
            <person name="Chen W.J."/>
            <person name="Zahm M."/>
            <person name="Cabau C."/>
            <person name="Klopp C."/>
            <person name="Thompson A.W."/>
            <person name="Robinson-Rechavi M."/>
            <person name="Braasch I."/>
            <person name="Lecointre G."/>
            <person name="Bobe J."/>
            <person name="Postlethwait J.H."/>
            <person name="Berthelot C."/>
            <person name="Roest Crollius H."/>
            <person name="Guiguen Y."/>
        </authorList>
    </citation>
    <scope>NUCLEOTIDE SEQUENCE</scope>
    <source>
        <strain evidence="2">WJC10195</strain>
    </source>
</reference>
<comment type="caution">
    <text evidence="2">The sequence shown here is derived from an EMBL/GenBank/DDBJ whole genome shotgun (WGS) entry which is preliminary data.</text>
</comment>
<accession>A0A9Q1J932</accession>
<evidence type="ECO:0000313" key="3">
    <source>
        <dbReference type="Proteomes" id="UP001152622"/>
    </source>
</evidence>
<evidence type="ECO:0000313" key="2">
    <source>
        <dbReference type="EMBL" id="KAJ8373802.1"/>
    </source>
</evidence>
<dbReference type="Proteomes" id="UP001152622">
    <property type="component" value="Chromosome 2"/>
</dbReference>
<dbReference type="AlphaFoldDB" id="A0A9Q1J932"/>
<organism evidence="2 3">
    <name type="scientific">Synaphobranchus kaupii</name>
    <name type="common">Kaup's arrowtooth eel</name>
    <dbReference type="NCBI Taxonomy" id="118154"/>
    <lineage>
        <taxon>Eukaryota</taxon>
        <taxon>Metazoa</taxon>
        <taxon>Chordata</taxon>
        <taxon>Craniata</taxon>
        <taxon>Vertebrata</taxon>
        <taxon>Euteleostomi</taxon>
        <taxon>Actinopterygii</taxon>
        <taxon>Neopterygii</taxon>
        <taxon>Teleostei</taxon>
        <taxon>Anguilliformes</taxon>
        <taxon>Synaphobranchidae</taxon>
        <taxon>Synaphobranchus</taxon>
    </lineage>
</organism>
<sequence>MEVFISQIACHSAVLGGGPNDPFYACFSAFGHVRGALGKRAPTGDPAVKDRTRTADGIQGSRHETALLCILGEELVRVFCTASGSSNRRRITRQELLPGGGDVAGPREEEEGLRGRVESRGRNIATEMKTQTR</sequence>
<protein>
    <submittedName>
        <fullName evidence="2">Uncharacterized protein</fullName>
    </submittedName>
</protein>
<dbReference type="EMBL" id="JAINUF010000002">
    <property type="protein sequence ID" value="KAJ8373802.1"/>
    <property type="molecule type" value="Genomic_DNA"/>
</dbReference>
<proteinExistence type="predicted"/>